<dbReference type="SUPFAM" id="SSF52540">
    <property type="entry name" value="P-loop containing nucleoside triphosphate hydrolases"/>
    <property type="match status" value="1"/>
</dbReference>
<dbReference type="Pfam" id="PF00270">
    <property type="entry name" value="DEAD"/>
    <property type="match status" value="1"/>
</dbReference>
<evidence type="ECO:0000256" key="5">
    <source>
        <dbReference type="ARBA" id="ARBA00038437"/>
    </source>
</evidence>
<evidence type="ECO:0000256" key="4">
    <source>
        <dbReference type="ARBA" id="ARBA00022840"/>
    </source>
</evidence>
<dbReference type="PANTHER" id="PTHR47959">
    <property type="entry name" value="ATP-DEPENDENT RNA HELICASE RHLE-RELATED"/>
    <property type="match status" value="1"/>
</dbReference>
<feature type="domain" description="Helicase C-terminal" evidence="7">
    <location>
        <begin position="219"/>
        <end position="366"/>
    </location>
</feature>
<evidence type="ECO:0000256" key="1">
    <source>
        <dbReference type="ARBA" id="ARBA00022741"/>
    </source>
</evidence>
<dbReference type="InterPro" id="IPR014001">
    <property type="entry name" value="Helicase_ATP-bd"/>
</dbReference>
<dbReference type="GO" id="GO:0005524">
    <property type="term" value="F:ATP binding"/>
    <property type="evidence" value="ECO:0007669"/>
    <property type="project" value="UniProtKB-KW"/>
</dbReference>
<proteinExistence type="inferred from homology"/>
<dbReference type="GO" id="GO:0005829">
    <property type="term" value="C:cytosol"/>
    <property type="evidence" value="ECO:0007669"/>
    <property type="project" value="TreeGrafter"/>
</dbReference>
<evidence type="ECO:0000313" key="8">
    <source>
        <dbReference type="EMBL" id="RFN58204.1"/>
    </source>
</evidence>
<reference evidence="8 9" key="1">
    <citation type="journal article" date="2007" name="Int. J. Syst. Evol. Microbiol.">
        <title>Marixanthomonas ophiurae gen. nov., sp. nov., a marine bacterium of the family Flavobacteriaceae isolated from a deep-sea brittle star.</title>
        <authorList>
            <person name="Romanenko L.A."/>
            <person name="Uchino M."/>
            <person name="Frolova G.M."/>
            <person name="Mikhailov V.V."/>
        </authorList>
    </citation>
    <scope>NUCLEOTIDE SEQUENCE [LARGE SCALE GENOMIC DNA]</scope>
    <source>
        <strain evidence="8 9">KMM 3046</strain>
    </source>
</reference>
<keyword evidence="1" id="KW-0547">Nucleotide-binding</keyword>
<name>A0A3E1Q7W1_9FLAO</name>
<keyword evidence="4" id="KW-0067">ATP-binding</keyword>
<evidence type="ECO:0000256" key="2">
    <source>
        <dbReference type="ARBA" id="ARBA00022801"/>
    </source>
</evidence>
<dbReference type="CDD" id="cd00268">
    <property type="entry name" value="DEADc"/>
    <property type="match status" value="1"/>
</dbReference>
<evidence type="ECO:0000259" key="7">
    <source>
        <dbReference type="PROSITE" id="PS51194"/>
    </source>
</evidence>
<protein>
    <submittedName>
        <fullName evidence="8">ATP-dependent helicase</fullName>
    </submittedName>
</protein>
<organism evidence="8 9">
    <name type="scientific">Marixanthomonas ophiurae</name>
    <dbReference type="NCBI Taxonomy" id="387659"/>
    <lineage>
        <taxon>Bacteria</taxon>
        <taxon>Pseudomonadati</taxon>
        <taxon>Bacteroidota</taxon>
        <taxon>Flavobacteriia</taxon>
        <taxon>Flavobacteriales</taxon>
        <taxon>Flavobacteriaceae</taxon>
        <taxon>Marixanthomonas</taxon>
    </lineage>
</organism>
<keyword evidence="3 8" id="KW-0347">Helicase</keyword>
<accession>A0A3E1Q7W1</accession>
<dbReference type="InterPro" id="IPR050079">
    <property type="entry name" value="DEAD_box_RNA_helicase"/>
</dbReference>
<dbReference type="Proteomes" id="UP000261082">
    <property type="component" value="Unassembled WGS sequence"/>
</dbReference>
<feature type="domain" description="Helicase ATP-binding" evidence="6">
    <location>
        <begin position="28"/>
        <end position="196"/>
    </location>
</feature>
<evidence type="ECO:0000313" key="9">
    <source>
        <dbReference type="Proteomes" id="UP000261082"/>
    </source>
</evidence>
<keyword evidence="2" id="KW-0378">Hydrolase</keyword>
<dbReference type="RefSeq" id="WP_117160152.1">
    <property type="nucleotide sequence ID" value="NZ_QVID01000002.1"/>
</dbReference>
<dbReference type="Gene3D" id="3.40.50.300">
    <property type="entry name" value="P-loop containing nucleotide triphosphate hydrolases"/>
    <property type="match status" value="2"/>
</dbReference>
<dbReference type="GO" id="GO:0003676">
    <property type="term" value="F:nucleic acid binding"/>
    <property type="evidence" value="ECO:0007669"/>
    <property type="project" value="InterPro"/>
</dbReference>
<dbReference type="SMART" id="SM00490">
    <property type="entry name" value="HELICc"/>
    <property type="match status" value="1"/>
</dbReference>
<dbReference type="Gene3D" id="3.30.70.330">
    <property type="match status" value="1"/>
</dbReference>
<dbReference type="InterPro" id="IPR011545">
    <property type="entry name" value="DEAD/DEAH_box_helicase_dom"/>
</dbReference>
<dbReference type="AlphaFoldDB" id="A0A3E1Q7W1"/>
<dbReference type="InterPro" id="IPR044742">
    <property type="entry name" value="DEAD/DEAH_RhlB"/>
</dbReference>
<dbReference type="CDD" id="cd12252">
    <property type="entry name" value="RRM_DbpA"/>
    <property type="match status" value="1"/>
</dbReference>
<comment type="caution">
    <text evidence="8">The sequence shown here is derived from an EMBL/GenBank/DDBJ whole genome shotgun (WGS) entry which is preliminary data.</text>
</comment>
<dbReference type="Pfam" id="PF03880">
    <property type="entry name" value="DbpA"/>
    <property type="match status" value="1"/>
</dbReference>
<keyword evidence="9" id="KW-1185">Reference proteome</keyword>
<dbReference type="InterPro" id="IPR001650">
    <property type="entry name" value="Helicase_C-like"/>
</dbReference>
<dbReference type="PANTHER" id="PTHR47959:SF1">
    <property type="entry name" value="ATP-DEPENDENT RNA HELICASE DBPA"/>
    <property type="match status" value="1"/>
</dbReference>
<comment type="similarity">
    <text evidence="5">Belongs to the DEAD box helicase family.</text>
</comment>
<dbReference type="InterPro" id="IPR012677">
    <property type="entry name" value="Nucleotide-bd_a/b_plait_sf"/>
</dbReference>
<evidence type="ECO:0000256" key="3">
    <source>
        <dbReference type="ARBA" id="ARBA00022806"/>
    </source>
</evidence>
<dbReference type="OrthoDB" id="9785240at2"/>
<dbReference type="PROSITE" id="PS51194">
    <property type="entry name" value="HELICASE_CTER"/>
    <property type="match status" value="1"/>
</dbReference>
<dbReference type="EMBL" id="QVID01000002">
    <property type="protein sequence ID" value="RFN58204.1"/>
    <property type="molecule type" value="Genomic_DNA"/>
</dbReference>
<sequence length="437" mass="48470">MSNQFKSQQEILAKLGITDLNPMQEKALSAIAANSNSVLLSPTGTGKTVAFLLPTLDALDVASDTVQLLILVPSRELAIQIEQVIREMGSGFKANAVYGGRPFSKDKVELAHTPAIVIGTPGRVADHLRRETFGVDNIKTIVLDEFDKSLEIGFETEMREIIEHLPAIEKRILTSATQGIEIPEFAGVQNPKVIDYLGTKTNNLAIKKVEAPQKDKIQTLVNLLHNIGNQPGIIFCNFKDTIQFVSDALKDNNIPHGCFHGDLEQLDRERALIKFRNGTHQIIIATDLAARGLDIPELNFIIHYQLPLKAEEFTHRNGRTARMNAEGTAYVLQWKHENTPSFITTSDVVKLKSKQTTIQSPWATLYISGGRKDKISKGDLAGLFFKQGKLKGDEVGVIELKQDCAFVAIPKHKVASVIQKTNNTRLKKKKVRISELR</sequence>
<gene>
    <name evidence="8" type="ORF">DZ858_13305</name>
</gene>
<dbReference type="InterPro" id="IPR027417">
    <property type="entry name" value="P-loop_NTPase"/>
</dbReference>
<dbReference type="Pfam" id="PF00271">
    <property type="entry name" value="Helicase_C"/>
    <property type="match status" value="1"/>
</dbReference>
<dbReference type="CDD" id="cd18787">
    <property type="entry name" value="SF2_C_DEAD"/>
    <property type="match status" value="1"/>
</dbReference>
<dbReference type="SMART" id="SM00487">
    <property type="entry name" value="DEXDc"/>
    <property type="match status" value="1"/>
</dbReference>
<dbReference type="GO" id="GO:0003724">
    <property type="term" value="F:RNA helicase activity"/>
    <property type="evidence" value="ECO:0007669"/>
    <property type="project" value="TreeGrafter"/>
</dbReference>
<dbReference type="PROSITE" id="PS51192">
    <property type="entry name" value="HELICASE_ATP_BIND_1"/>
    <property type="match status" value="1"/>
</dbReference>
<dbReference type="InterPro" id="IPR005580">
    <property type="entry name" value="DbpA/CsdA_RNA-bd_dom"/>
</dbReference>
<dbReference type="GO" id="GO:0016787">
    <property type="term" value="F:hydrolase activity"/>
    <property type="evidence" value="ECO:0007669"/>
    <property type="project" value="UniProtKB-KW"/>
</dbReference>
<evidence type="ECO:0000259" key="6">
    <source>
        <dbReference type="PROSITE" id="PS51192"/>
    </source>
</evidence>